<name>A0A2J6QAM1_9HELO</name>
<accession>A0A2J6QAM1</accession>
<dbReference type="Proteomes" id="UP000235672">
    <property type="component" value="Unassembled WGS sequence"/>
</dbReference>
<feature type="domain" description="EthD" evidence="2">
    <location>
        <begin position="11"/>
        <end position="54"/>
    </location>
</feature>
<dbReference type="InterPro" id="IPR009799">
    <property type="entry name" value="EthD_dom"/>
</dbReference>
<evidence type="ECO:0000259" key="2">
    <source>
        <dbReference type="Pfam" id="PF07110"/>
    </source>
</evidence>
<sequence length="156" mass="17922">MPINQGLLKRNPSLTSEQFFESWYGRHAQLVVPFFLHFGITYYAQIHGPLSTSSPDLDLSSFSGAAEMLSEDVLKIFAPDPPMPKCVQDYYEEVILVDEKRLLGSLATEHIVQVDERTVMGERKVVIQDGKSVVEVEESVWETWRKYEKRGKEEKK</sequence>
<evidence type="ECO:0000256" key="1">
    <source>
        <dbReference type="ARBA" id="ARBA00005986"/>
    </source>
</evidence>
<dbReference type="Gene3D" id="3.30.70.100">
    <property type="match status" value="1"/>
</dbReference>
<evidence type="ECO:0000313" key="3">
    <source>
        <dbReference type="EMBL" id="PMD23296.1"/>
    </source>
</evidence>
<dbReference type="GO" id="GO:0016491">
    <property type="term" value="F:oxidoreductase activity"/>
    <property type="evidence" value="ECO:0007669"/>
    <property type="project" value="InterPro"/>
</dbReference>
<dbReference type="AlphaFoldDB" id="A0A2J6QAM1"/>
<dbReference type="OrthoDB" id="3183782at2759"/>
<dbReference type="Pfam" id="PF07110">
    <property type="entry name" value="EthD"/>
    <property type="match status" value="1"/>
</dbReference>
<protein>
    <recommendedName>
        <fullName evidence="2">EthD domain-containing protein</fullName>
    </recommendedName>
</protein>
<organism evidence="3 4">
    <name type="scientific">Hyaloscypha hepaticicola</name>
    <dbReference type="NCBI Taxonomy" id="2082293"/>
    <lineage>
        <taxon>Eukaryota</taxon>
        <taxon>Fungi</taxon>
        <taxon>Dikarya</taxon>
        <taxon>Ascomycota</taxon>
        <taxon>Pezizomycotina</taxon>
        <taxon>Leotiomycetes</taxon>
        <taxon>Helotiales</taxon>
        <taxon>Hyaloscyphaceae</taxon>
        <taxon>Hyaloscypha</taxon>
    </lineage>
</organism>
<proteinExistence type="inferred from homology"/>
<dbReference type="EMBL" id="KZ613475">
    <property type="protein sequence ID" value="PMD23296.1"/>
    <property type="molecule type" value="Genomic_DNA"/>
</dbReference>
<keyword evidence="4" id="KW-1185">Reference proteome</keyword>
<comment type="similarity">
    <text evidence="1">Belongs to the tpcK family.</text>
</comment>
<evidence type="ECO:0000313" key="4">
    <source>
        <dbReference type="Proteomes" id="UP000235672"/>
    </source>
</evidence>
<reference evidence="3 4" key="1">
    <citation type="submission" date="2016-05" db="EMBL/GenBank/DDBJ databases">
        <title>A degradative enzymes factory behind the ericoid mycorrhizal symbiosis.</title>
        <authorList>
            <consortium name="DOE Joint Genome Institute"/>
            <person name="Martino E."/>
            <person name="Morin E."/>
            <person name="Grelet G."/>
            <person name="Kuo A."/>
            <person name="Kohler A."/>
            <person name="Daghino S."/>
            <person name="Barry K."/>
            <person name="Choi C."/>
            <person name="Cichocki N."/>
            <person name="Clum A."/>
            <person name="Copeland A."/>
            <person name="Hainaut M."/>
            <person name="Haridas S."/>
            <person name="Labutti K."/>
            <person name="Lindquist E."/>
            <person name="Lipzen A."/>
            <person name="Khouja H.-R."/>
            <person name="Murat C."/>
            <person name="Ohm R."/>
            <person name="Olson A."/>
            <person name="Spatafora J."/>
            <person name="Veneault-Fourrey C."/>
            <person name="Henrissat B."/>
            <person name="Grigoriev I."/>
            <person name="Martin F."/>
            <person name="Perotto S."/>
        </authorList>
    </citation>
    <scope>NUCLEOTIDE SEQUENCE [LARGE SCALE GENOMIC DNA]</scope>
    <source>
        <strain evidence="3 4">UAMH 7357</strain>
    </source>
</reference>
<gene>
    <name evidence="3" type="ORF">NA56DRAFT_66668</name>
</gene>